<feature type="compositionally biased region" description="Basic and acidic residues" evidence="1">
    <location>
        <begin position="10"/>
        <end position="19"/>
    </location>
</feature>
<name>A0A8E2DJQ3_9APHY</name>
<evidence type="ECO:0000256" key="1">
    <source>
        <dbReference type="SAM" id="MobiDB-lite"/>
    </source>
</evidence>
<accession>A0A8E2DJQ3</accession>
<sequence length="170" mass="18782">MRPRIADCAYEPRHPDAHRGASTWPRPSHPQSEVHFTHSANPHRPLNLINSSQSPPKQRRHGRASFAHYPRHAAVLRSPFKSSAKAHPSASSSLDSRVRTHSLPGVCWSIGCRRRAGDGGGCQIGATRYIAATISTWTSRIPKLISLPYTPHPPYAKLISSETSEPPTYE</sequence>
<organism evidence="2 3">
    <name type="scientific">Obba rivulosa</name>
    <dbReference type="NCBI Taxonomy" id="1052685"/>
    <lineage>
        <taxon>Eukaryota</taxon>
        <taxon>Fungi</taxon>
        <taxon>Dikarya</taxon>
        <taxon>Basidiomycota</taxon>
        <taxon>Agaricomycotina</taxon>
        <taxon>Agaricomycetes</taxon>
        <taxon>Polyporales</taxon>
        <taxon>Gelatoporiaceae</taxon>
        <taxon>Obba</taxon>
    </lineage>
</organism>
<keyword evidence="3" id="KW-1185">Reference proteome</keyword>
<dbReference type="AlphaFoldDB" id="A0A8E2DJQ3"/>
<proteinExistence type="predicted"/>
<feature type="region of interest" description="Disordered" evidence="1">
    <location>
        <begin position="1"/>
        <end position="64"/>
    </location>
</feature>
<reference evidence="2 3" key="1">
    <citation type="submission" date="2016-07" db="EMBL/GenBank/DDBJ databases">
        <title>Draft genome of the white-rot fungus Obba rivulosa 3A-2.</title>
        <authorList>
            <consortium name="DOE Joint Genome Institute"/>
            <person name="Miettinen O."/>
            <person name="Riley R."/>
            <person name="Acob R."/>
            <person name="Barry K."/>
            <person name="Cullen D."/>
            <person name="De Vries R."/>
            <person name="Hainaut M."/>
            <person name="Hatakka A."/>
            <person name="Henrissat B."/>
            <person name="Hilden K."/>
            <person name="Kuo R."/>
            <person name="Labutti K."/>
            <person name="Lipzen A."/>
            <person name="Makela M.R."/>
            <person name="Sandor L."/>
            <person name="Spatafora J.W."/>
            <person name="Grigoriev I.V."/>
            <person name="Hibbett D.S."/>
        </authorList>
    </citation>
    <scope>NUCLEOTIDE SEQUENCE [LARGE SCALE GENOMIC DNA]</scope>
    <source>
        <strain evidence="2 3">3A-2</strain>
    </source>
</reference>
<evidence type="ECO:0000313" key="3">
    <source>
        <dbReference type="Proteomes" id="UP000250043"/>
    </source>
</evidence>
<dbReference type="Proteomes" id="UP000250043">
    <property type="component" value="Unassembled WGS sequence"/>
</dbReference>
<dbReference type="EMBL" id="KV722462">
    <property type="protein sequence ID" value="OCH88089.1"/>
    <property type="molecule type" value="Genomic_DNA"/>
</dbReference>
<protein>
    <submittedName>
        <fullName evidence="2">Uncharacterized protein</fullName>
    </submittedName>
</protein>
<evidence type="ECO:0000313" key="2">
    <source>
        <dbReference type="EMBL" id="OCH88089.1"/>
    </source>
</evidence>
<gene>
    <name evidence="2" type="ORF">OBBRIDRAFT_110085</name>
</gene>